<comment type="similarity">
    <text evidence="1">Belongs to the acetyltransferase family.</text>
</comment>
<sequence length="139" mass="16242">MVEVRQAEANLKDAGHIMELVRELAEFEKMPDQVKINEEIMAKDLARDAVKVKLAFVDGKLAGMVLYFYIYSSWEGQGIHMEDLYIKQEFRRQGVAKILVKELAKEAHEKKMPRINWTCLNWNQNARDFYHKDSVIVPT</sequence>
<dbReference type="Proteomes" id="UP000783686">
    <property type="component" value="Unassembled WGS sequence"/>
</dbReference>
<proteinExistence type="inferred from homology"/>
<dbReference type="Gene3D" id="3.40.630.30">
    <property type="match status" value="1"/>
</dbReference>
<dbReference type="Pfam" id="PF00583">
    <property type="entry name" value="Acetyltransf_1"/>
    <property type="match status" value="1"/>
</dbReference>
<evidence type="ECO:0000256" key="2">
    <source>
        <dbReference type="ARBA" id="ARBA00022679"/>
    </source>
</evidence>
<protein>
    <recommendedName>
        <fullName evidence="4">N-acetyltransferase domain-containing protein</fullName>
    </recommendedName>
</protein>
<organism evidence="5 6">
    <name type="scientific">Bursaphelenchus okinawaensis</name>
    <dbReference type="NCBI Taxonomy" id="465554"/>
    <lineage>
        <taxon>Eukaryota</taxon>
        <taxon>Metazoa</taxon>
        <taxon>Ecdysozoa</taxon>
        <taxon>Nematoda</taxon>
        <taxon>Chromadorea</taxon>
        <taxon>Rhabditida</taxon>
        <taxon>Tylenchina</taxon>
        <taxon>Tylenchomorpha</taxon>
        <taxon>Aphelenchoidea</taxon>
        <taxon>Aphelenchoididae</taxon>
        <taxon>Bursaphelenchus</taxon>
    </lineage>
</organism>
<evidence type="ECO:0000313" key="6">
    <source>
        <dbReference type="Proteomes" id="UP000614601"/>
    </source>
</evidence>
<dbReference type="EMBL" id="CAJFDH010000006">
    <property type="protein sequence ID" value="CAD5228572.1"/>
    <property type="molecule type" value="Genomic_DNA"/>
</dbReference>
<accession>A0A811LNX6</accession>
<evidence type="ECO:0000256" key="1">
    <source>
        <dbReference type="ARBA" id="ARBA00008694"/>
    </source>
</evidence>
<dbReference type="InterPro" id="IPR000182">
    <property type="entry name" value="GNAT_dom"/>
</dbReference>
<gene>
    <name evidence="5" type="ORF">BOKJ2_LOCUS12745</name>
</gene>
<evidence type="ECO:0000256" key="3">
    <source>
        <dbReference type="ARBA" id="ARBA00023315"/>
    </source>
</evidence>
<dbReference type="SUPFAM" id="SSF55729">
    <property type="entry name" value="Acyl-CoA N-acyltransferases (Nat)"/>
    <property type="match status" value="1"/>
</dbReference>
<dbReference type="InterPro" id="IPR016181">
    <property type="entry name" value="Acyl_CoA_acyltransferase"/>
</dbReference>
<dbReference type="CDD" id="cd04301">
    <property type="entry name" value="NAT_SF"/>
    <property type="match status" value="1"/>
</dbReference>
<dbReference type="GO" id="GO:0008080">
    <property type="term" value="F:N-acetyltransferase activity"/>
    <property type="evidence" value="ECO:0007669"/>
    <property type="project" value="TreeGrafter"/>
</dbReference>
<reference evidence="5" key="1">
    <citation type="submission" date="2020-09" db="EMBL/GenBank/DDBJ databases">
        <authorList>
            <person name="Kikuchi T."/>
        </authorList>
    </citation>
    <scope>NUCLEOTIDE SEQUENCE</scope>
    <source>
        <strain evidence="5">SH1</strain>
    </source>
</reference>
<dbReference type="OrthoDB" id="7305308at2759"/>
<feature type="domain" description="N-acetyltransferase" evidence="4">
    <location>
        <begin position="2"/>
        <end position="139"/>
    </location>
</feature>
<keyword evidence="6" id="KW-1185">Reference proteome</keyword>
<dbReference type="PANTHER" id="PTHR10545:SF29">
    <property type="entry name" value="GH14572P-RELATED"/>
    <property type="match status" value="1"/>
</dbReference>
<name>A0A811LNX6_9BILA</name>
<keyword evidence="3" id="KW-0012">Acyltransferase</keyword>
<dbReference type="EMBL" id="CAJFCW020000006">
    <property type="protein sequence ID" value="CAG9124681.1"/>
    <property type="molecule type" value="Genomic_DNA"/>
</dbReference>
<dbReference type="PANTHER" id="PTHR10545">
    <property type="entry name" value="DIAMINE N-ACETYLTRANSFERASE"/>
    <property type="match status" value="1"/>
</dbReference>
<dbReference type="FunFam" id="3.40.630.30:FF:000064">
    <property type="entry name" value="GNAT family acetyltransferase"/>
    <property type="match status" value="1"/>
</dbReference>
<evidence type="ECO:0000313" key="5">
    <source>
        <dbReference type="EMBL" id="CAD5228572.1"/>
    </source>
</evidence>
<dbReference type="PROSITE" id="PS51186">
    <property type="entry name" value="GNAT"/>
    <property type="match status" value="1"/>
</dbReference>
<dbReference type="InterPro" id="IPR051016">
    <property type="entry name" value="Diverse_Substrate_AcTransf"/>
</dbReference>
<dbReference type="Proteomes" id="UP000614601">
    <property type="component" value="Unassembled WGS sequence"/>
</dbReference>
<dbReference type="AlphaFoldDB" id="A0A811LNX6"/>
<comment type="caution">
    <text evidence="5">The sequence shown here is derived from an EMBL/GenBank/DDBJ whole genome shotgun (WGS) entry which is preliminary data.</text>
</comment>
<keyword evidence="2" id="KW-0808">Transferase</keyword>
<evidence type="ECO:0000259" key="4">
    <source>
        <dbReference type="PROSITE" id="PS51186"/>
    </source>
</evidence>